<dbReference type="EnsemblMetazoa" id="XM_038202164.1">
    <property type="protein sequence ID" value="XP_038058092.1"/>
    <property type="gene ID" value="LOC119729557"/>
</dbReference>
<sequence>MEPLVIVSVAALVYIIAVKFLGLTDKTEPPSLLHANSKFVHRLLQVCPILTETYVPTFLWGRSGHLQTTIYAKVGRFSAPWPQGERFTYVMPDGATCTFDIFEPTARHPTGGDYTLCVVPGIANNSEKAYVRTFIAFAQSQGFRLAVLNHLGSLPNVPLTSPRIFTYGDTDEYSALVDHVRERFPESLLISVGFSMGANIVVKYLGERPERQDWFLCGLSICQGYDITKATFVLHEWENCRRLYNFMMALNMLSQIRRNSSMLFGEQAQAYWQDRNHEPIAYDVDQIMNSTSLVHLDEHMTYKMIHSNSCEDFYKECSSSAHIDKIHIPLLLLNAADDHIIPVRHNDTPVRYAQHAPNALYCLTKHGGHLGFFEGGLLVPNTVSWMDKAIVGYANAVIEIREQGGVETS</sequence>
<proteinExistence type="inferred from homology"/>
<dbReference type="Gene3D" id="3.40.50.1820">
    <property type="entry name" value="alpha/beta hydrolase"/>
    <property type="match status" value="1"/>
</dbReference>
<evidence type="ECO:0000259" key="3">
    <source>
        <dbReference type="Pfam" id="PF00561"/>
    </source>
</evidence>
<dbReference type="PANTHER" id="PTHR10794">
    <property type="entry name" value="ABHYDROLASE DOMAIN-CONTAINING PROTEIN"/>
    <property type="match status" value="1"/>
</dbReference>
<dbReference type="Pfam" id="PF00561">
    <property type="entry name" value="Abhydrolase_1"/>
    <property type="match status" value="1"/>
</dbReference>
<feature type="active site" description="Charge relay system" evidence="2">
    <location>
        <position position="338"/>
    </location>
</feature>
<dbReference type="InterPro" id="IPR000073">
    <property type="entry name" value="AB_hydrolase_1"/>
</dbReference>
<dbReference type="PIRSF" id="PIRSF005211">
    <property type="entry name" value="Ab_hydro_YheT"/>
    <property type="match status" value="1"/>
</dbReference>
<dbReference type="GeneID" id="119729557"/>
<accession>A0A914A3Z1</accession>
<dbReference type="AlphaFoldDB" id="A0A914A3Z1"/>
<dbReference type="GO" id="GO:0051792">
    <property type="term" value="P:medium-chain fatty acid biosynthetic process"/>
    <property type="evidence" value="ECO:0007669"/>
    <property type="project" value="TreeGrafter"/>
</dbReference>
<dbReference type="InterPro" id="IPR012020">
    <property type="entry name" value="ABHD4"/>
</dbReference>
<dbReference type="Proteomes" id="UP000887568">
    <property type="component" value="Unplaced"/>
</dbReference>
<evidence type="ECO:0000313" key="5">
    <source>
        <dbReference type="Proteomes" id="UP000887568"/>
    </source>
</evidence>
<dbReference type="OrthoDB" id="5954035at2759"/>
<keyword evidence="5" id="KW-1185">Reference proteome</keyword>
<dbReference type="InterPro" id="IPR029058">
    <property type="entry name" value="AB_hydrolase_fold"/>
</dbReference>
<dbReference type="RefSeq" id="XP_038058091.1">
    <property type="nucleotide sequence ID" value="XM_038202163.1"/>
</dbReference>
<feature type="active site" description="Charge relay system" evidence="2">
    <location>
        <position position="195"/>
    </location>
</feature>
<dbReference type="RefSeq" id="XP_038058092.1">
    <property type="nucleotide sequence ID" value="XM_038202164.1"/>
</dbReference>
<dbReference type="GO" id="GO:0043401">
    <property type="term" value="P:steroid hormone receptor signaling pathway"/>
    <property type="evidence" value="ECO:0007669"/>
    <property type="project" value="TreeGrafter"/>
</dbReference>
<dbReference type="GO" id="GO:0048240">
    <property type="term" value="P:sperm capacitation"/>
    <property type="evidence" value="ECO:0007669"/>
    <property type="project" value="TreeGrafter"/>
</dbReference>
<organism evidence="4 5">
    <name type="scientific">Patiria miniata</name>
    <name type="common">Bat star</name>
    <name type="synonym">Asterina miniata</name>
    <dbReference type="NCBI Taxonomy" id="46514"/>
    <lineage>
        <taxon>Eukaryota</taxon>
        <taxon>Metazoa</taxon>
        <taxon>Echinodermata</taxon>
        <taxon>Eleutherozoa</taxon>
        <taxon>Asterozoa</taxon>
        <taxon>Asteroidea</taxon>
        <taxon>Valvatacea</taxon>
        <taxon>Valvatida</taxon>
        <taxon>Asterinidae</taxon>
        <taxon>Patiria</taxon>
    </lineage>
</organism>
<dbReference type="GO" id="GO:0036126">
    <property type="term" value="C:sperm flagellum"/>
    <property type="evidence" value="ECO:0007669"/>
    <property type="project" value="TreeGrafter"/>
</dbReference>
<evidence type="ECO:0000256" key="2">
    <source>
        <dbReference type="PIRSR" id="PIRSR005211-1"/>
    </source>
</evidence>
<dbReference type="GO" id="GO:0047372">
    <property type="term" value="F:monoacylglycerol lipase activity"/>
    <property type="evidence" value="ECO:0007669"/>
    <property type="project" value="TreeGrafter"/>
</dbReference>
<dbReference type="PANTHER" id="PTHR10794:SF45">
    <property type="entry name" value="MONOACYLGLYCEROL LIPASE ABHD2"/>
    <property type="match status" value="1"/>
</dbReference>
<dbReference type="GO" id="GO:0046464">
    <property type="term" value="P:acylglycerol catabolic process"/>
    <property type="evidence" value="ECO:0007669"/>
    <property type="project" value="TreeGrafter"/>
</dbReference>
<protein>
    <recommendedName>
        <fullName evidence="3">AB hydrolase-1 domain-containing protein</fullName>
    </recommendedName>
</protein>
<dbReference type="GO" id="GO:0008126">
    <property type="term" value="F:acetylesterase activity"/>
    <property type="evidence" value="ECO:0007669"/>
    <property type="project" value="TreeGrafter"/>
</dbReference>
<feature type="domain" description="AB hydrolase-1" evidence="3">
    <location>
        <begin position="115"/>
        <end position="375"/>
    </location>
</feature>
<dbReference type="InterPro" id="IPR050960">
    <property type="entry name" value="AB_hydrolase_4_sf"/>
</dbReference>
<dbReference type="EnsemblMetazoa" id="XM_038202163.1">
    <property type="protein sequence ID" value="XP_038058091.1"/>
    <property type="gene ID" value="LOC119729557"/>
</dbReference>
<comment type="similarity">
    <text evidence="1">Belongs to the AB hydrolase superfamily. AB hydrolase 4 family.</text>
</comment>
<dbReference type="GO" id="GO:0051793">
    <property type="term" value="P:medium-chain fatty acid catabolic process"/>
    <property type="evidence" value="ECO:0007669"/>
    <property type="project" value="TreeGrafter"/>
</dbReference>
<dbReference type="SUPFAM" id="SSF53474">
    <property type="entry name" value="alpha/beta-Hydrolases"/>
    <property type="match status" value="1"/>
</dbReference>
<dbReference type="GO" id="GO:0097524">
    <property type="term" value="C:sperm plasma membrane"/>
    <property type="evidence" value="ECO:0007669"/>
    <property type="project" value="TreeGrafter"/>
</dbReference>
<dbReference type="CTD" id="11057"/>
<reference evidence="4" key="1">
    <citation type="submission" date="2022-11" db="UniProtKB">
        <authorList>
            <consortium name="EnsemblMetazoa"/>
        </authorList>
    </citation>
    <scope>IDENTIFICATION</scope>
</reference>
<name>A0A914A3Z1_PATMI</name>
<dbReference type="OMA" id="HCTGEDV"/>
<feature type="active site" description="Charge relay system" evidence="2">
    <location>
        <position position="369"/>
    </location>
</feature>
<evidence type="ECO:0000256" key="1">
    <source>
        <dbReference type="ARBA" id="ARBA00010884"/>
    </source>
</evidence>
<evidence type="ECO:0000313" key="4">
    <source>
        <dbReference type="EnsemblMetazoa" id="XP_038058091.1"/>
    </source>
</evidence>